<dbReference type="Proteomes" id="UP000606172">
    <property type="component" value="Unassembled WGS sequence"/>
</dbReference>
<dbReference type="InterPro" id="IPR032808">
    <property type="entry name" value="DoxX"/>
</dbReference>
<dbReference type="EMBL" id="BOOW01000023">
    <property type="protein sequence ID" value="GII93532.1"/>
    <property type="molecule type" value="Genomic_DNA"/>
</dbReference>
<keyword evidence="2 5" id="KW-0812">Transmembrane</keyword>
<evidence type="ECO:0000256" key="5">
    <source>
        <dbReference type="SAM" id="Phobius"/>
    </source>
</evidence>
<dbReference type="GO" id="GO:0016020">
    <property type="term" value="C:membrane"/>
    <property type="evidence" value="ECO:0007669"/>
    <property type="project" value="UniProtKB-SubCell"/>
</dbReference>
<dbReference type="Pfam" id="PF13564">
    <property type="entry name" value="DoxX_2"/>
    <property type="match status" value="1"/>
</dbReference>
<comment type="caution">
    <text evidence="6">The sequence shown here is derived from an EMBL/GenBank/DDBJ whole genome shotgun (WGS) entry which is preliminary data.</text>
</comment>
<evidence type="ECO:0000256" key="4">
    <source>
        <dbReference type="ARBA" id="ARBA00023136"/>
    </source>
</evidence>
<dbReference type="RefSeq" id="WP_204027024.1">
    <property type="nucleotide sequence ID" value="NZ_BOOW01000023.1"/>
</dbReference>
<evidence type="ECO:0000256" key="1">
    <source>
        <dbReference type="ARBA" id="ARBA00004141"/>
    </source>
</evidence>
<proteinExistence type="predicted"/>
<keyword evidence="3 5" id="KW-1133">Transmembrane helix</keyword>
<sequence>MFAAYLVVTVLASAVNGMASIANLTGHKHPIAQAEKMRIPRSWTLPLGLLLGAGALGLLAGLVVPVLGTLAAAGLVLYFIVAFGAHLRARDYDFGSWAVFFSLAVAALVVNLLHHGLAW</sequence>
<evidence type="ECO:0000313" key="7">
    <source>
        <dbReference type="Proteomes" id="UP000606172"/>
    </source>
</evidence>
<keyword evidence="7" id="KW-1185">Reference proteome</keyword>
<protein>
    <recommendedName>
        <fullName evidence="8">DoxX family protein</fullName>
    </recommendedName>
</protein>
<evidence type="ECO:0000256" key="3">
    <source>
        <dbReference type="ARBA" id="ARBA00022989"/>
    </source>
</evidence>
<gene>
    <name evidence="6" type="ORF">Ssi02_37630</name>
</gene>
<name>A0A919RGX4_9ACTN</name>
<organism evidence="6 7">
    <name type="scientific">Sinosporangium siamense</name>
    <dbReference type="NCBI Taxonomy" id="1367973"/>
    <lineage>
        <taxon>Bacteria</taxon>
        <taxon>Bacillati</taxon>
        <taxon>Actinomycetota</taxon>
        <taxon>Actinomycetes</taxon>
        <taxon>Streptosporangiales</taxon>
        <taxon>Streptosporangiaceae</taxon>
        <taxon>Sinosporangium</taxon>
    </lineage>
</organism>
<feature type="transmembrane region" description="Helical" evidence="5">
    <location>
        <begin position="70"/>
        <end position="87"/>
    </location>
</feature>
<feature type="transmembrane region" description="Helical" evidence="5">
    <location>
        <begin position="94"/>
        <end position="113"/>
    </location>
</feature>
<evidence type="ECO:0000256" key="2">
    <source>
        <dbReference type="ARBA" id="ARBA00022692"/>
    </source>
</evidence>
<keyword evidence="4 5" id="KW-0472">Membrane</keyword>
<evidence type="ECO:0008006" key="8">
    <source>
        <dbReference type="Google" id="ProtNLM"/>
    </source>
</evidence>
<feature type="transmembrane region" description="Helical" evidence="5">
    <location>
        <begin position="6"/>
        <end position="24"/>
    </location>
</feature>
<comment type="subcellular location">
    <subcellularLocation>
        <location evidence="1">Membrane</location>
        <topology evidence="1">Multi-pass membrane protein</topology>
    </subcellularLocation>
</comment>
<evidence type="ECO:0000313" key="6">
    <source>
        <dbReference type="EMBL" id="GII93532.1"/>
    </source>
</evidence>
<feature type="transmembrane region" description="Helical" evidence="5">
    <location>
        <begin position="45"/>
        <end position="64"/>
    </location>
</feature>
<accession>A0A919RGX4</accession>
<dbReference type="AlphaFoldDB" id="A0A919RGX4"/>
<reference evidence="6" key="1">
    <citation type="submission" date="2021-01" db="EMBL/GenBank/DDBJ databases">
        <title>Whole genome shotgun sequence of Sinosporangium siamense NBRC 109515.</title>
        <authorList>
            <person name="Komaki H."/>
            <person name="Tamura T."/>
        </authorList>
    </citation>
    <scope>NUCLEOTIDE SEQUENCE</scope>
    <source>
        <strain evidence="6">NBRC 109515</strain>
    </source>
</reference>